<comment type="caution">
    <text evidence="2">The sequence shown here is derived from an EMBL/GenBank/DDBJ whole genome shotgun (WGS) entry which is preliminary data.</text>
</comment>
<dbReference type="EMBL" id="PDUG01000001">
    <property type="protein sequence ID" value="PIC53442.1"/>
    <property type="molecule type" value="Genomic_DNA"/>
</dbReference>
<gene>
    <name evidence="2" type="primary">Cnig_chr_I.g3141</name>
    <name evidence="2" type="ORF">B9Z55_003141</name>
</gene>
<protein>
    <recommendedName>
        <fullName evidence="1">F-box domain-containing protein</fullName>
    </recommendedName>
</protein>
<dbReference type="PANTHER" id="PTHR21503:SF52">
    <property type="entry name" value="F-BOX DOMAIN-CONTAINING PROTEIN"/>
    <property type="match status" value="1"/>
</dbReference>
<dbReference type="Pfam" id="PF07735">
    <property type="entry name" value="FBA_2"/>
    <property type="match status" value="1"/>
</dbReference>
<dbReference type="PROSITE" id="PS50181">
    <property type="entry name" value="FBOX"/>
    <property type="match status" value="1"/>
</dbReference>
<name>A0A2G5VNU7_9PELO</name>
<dbReference type="PANTHER" id="PTHR21503">
    <property type="entry name" value="F-BOX-CONTAINING HYPOTHETICAL PROTEIN C.ELEGANS"/>
    <property type="match status" value="1"/>
</dbReference>
<dbReference type="InterPro" id="IPR001810">
    <property type="entry name" value="F-box_dom"/>
</dbReference>
<proteinExistence type="predicted"/>
<keyword evidence="3" id="KW-1185">Reference proteome</keyword>
<feature type="domain" description="F-box" evidence="1">
    <location>
        <begin position="2"/>
        <end position="50"/>
    </location>
</feature>
<accession>A0A2G5VNU7</accession>
<organism evidence="2 3">
    <name type="scientific">Caenorhabditis nigoni</name>
    <dbReference type="NCBI Taxonomy" id="1611254"/>
    <lineage>
        <taxon>Eukaryota</taxon>
        <taxon>Metazoa</taxon>
        <taxon>Ecdysozoa</taxon>
        <taxon>Nematoda</taxon>
        <taxon>Chromadorea</taxon>
        <taxon>Rhabditida</taxon>
        <taxon>Rhabditina</taxon>
        <taxon>Rhabditomorpha</taxon>
        <taxon>Rhabditoidea</taxon>
        <taxon>Rhabditidae</taxon>
        <taxon>Peloderinae</taxon>
        <taxon>Caenorhabditis</taxon>
    </lineage>
</organism>
<evidence type="ECO:0000313" key="3">
    <source>
        <dbReference type="Proteomes" id="UP000230233"/>
    </source>
</evidence>
<reference evidence="3" key="1">
    <citation type="submission" date="2017-10" db="EMBL/GenBank/DDBJ databases">
        <title>Rapid genome shrinkage in a self-fertile nematode reveals novel sperm competition proteins.</title>
        <authorList>
            <person name="Yin D."/>
            <person name="Schwarz E.M."/>
            <person name="Thomas C.G."/>
            <person name="Felde R.L."/>
            <person name="Korf I.F."/>
            <person name="Cutter A.D."/>
            <person name="Schartner C.M."/>
            <person name="Ralston E.J."/>
            <person name="Meyer B.J."/>
            <person name="Haag E.S."/>
        </authorList>
    </citation>
    <scope>NUCLEOTIDE SEQUENCE [LARGE SCALE GENOMIC DNA]</scope>
    <source>
        <strain evidence="3">JU1422</strain>
    </source>
</reference>
<evidence type="ECO:0000259" key="1">
    <source>
        <dbReference type="PROSITE" id="PS50181"/>
    </source>
</evidence>
<dbReference type="AlphaFoldDB" id="A0A2G5VNU7"/>
<dbReference type="Proteomes" id="UP000230233">
    <property type="component" value="Chromosome I"/>
</dbReference>
<dbReference type="InterPro" id="IPR012885">
    <property type="entry name" value="F-box_Sdz-33"/>
</dbReference>
<evidence type="ECO:0000313" key="2">
    <source>
        <dbReference type="EMBL" id="PIC53442.1"/>
    </source>
</evidence>
<sequence length="296" mass="34572">MPIALLKFPTDLLREVFGLCEPFELYKLSKCSKWTQRTIMLGGTKKWKINYWGGNAISVYVDDSNYNFIPTDDPENYFQITLGRYNNYMFIEFPNGGAVDAFVYLIETFGIRIAKLLEIPIDSIANVSEAAKVLVDRNMEIEQFGIKNVEEVRDVINFMPLVNQMNITQEFNCFSKFPHNFHFEFVKYSRSIYIDYSSWFTIDQLLDCTCARIYLGHSSFNNHDLDVFLQKWKKTGTFPNLRYLRIHSFQIDNESPIQKMIPPIQTVNNPMVRVAILNSYFDIWDGVRVTKEDGTV</sequence>